<dbReference type="Proteomes" id="UP001320272">
    <property type="component" value="Unassembled WGS sequence"/>
</dbReference>
<proteinExistence type="predicted"/>
<keyword evidence="1" id="KW-0812">Transmembrane</keyword>
<keyword evidence="3" id="KW-1185">Reference proteome</keyword>
<evidence type="ECO:0000313" key="2">
    <source>
        <dbReference type="EMBL" id="MCE8022875.1"/>
    </source>
</evidence>
<keyword evidence="1" id="KW-1133">Transmembrane helix</keyword>
<evidence type="ECO:0000313" key="3">
    <source>
        <dbReference type="Proteomes" id="UP001320272"/>
    </source>
</evidence>
<name>A0ABS9AM90_9GAMM</name>
<feature type="transmembrane region" description="Helical" evidence="1">
    <location>
        <begin position="54"/>
        <end position="76"/>
    </location>
</feature>
<comment type="caution">
    <text evidence="2">The sequence shown here is derived from an EMBL/GenBank/DDBJ whole genome shotgun (WGS) entry which is preliminary data.</text>
</comment>
<accession>A0ABS9AM90</accession>
<evidence type="ECO:0000256" key="1">
    <source>
        <dbReference type="SAM" id="Phobius"/>
    </source>
</evidence>
<protein>
    <submittedName>
        <fullName evidence="2">Uncharacterized protein</fullName>
    </submittedName>
</protein>
<sequence length="159" mass="18084">MNYNISLQHSIEIRLNSTGYKGSDVDKILPEFITDRNTTVGLTWYPSANGPDSLTIYIAVVGFFSVFAGEFARHLAGDMYSWSKEKLAALLRSKKHPCCAITIKLNDVEIFFGDEDLFESPGAEEIINRFFLELPNILERIQPKKSTLWIISYDHESDD</sequence>
<dbReference type="RefSeq" id="WP_234252592.1">
    <property type="nucleotide sequence ID" value="NZ_JABFTV010000001.1"/>
</dbReference>
<organism evidence="2 3">
    <name type="scientific">Billgrantia aerodenitrificans</name>
    <dbReference type="NCBI Taxonomy" id="2733483"/>
    <lineage>
        <taxon>Bacteria</taxon>
        <taxon>Pseudomonadati</taxon>
        <taxon>Pseudomonadota</taxon>
        <taxon>Gammaproteobacteria</taxon>
        <taxon>Oceanospirillales</taxon>
        <taxon>Halomonadaceae</taxon>
        <taxon>Billgrantia</taxon>
    </lineage>
</organism>
<gene>
    <name evidence="2" type="ORF">HOP59_01815</name>
</gene>
<keyword evidence="1" id="KW-0472">Membrane</keyword>
<reference evidence="2 3" key="1">
    <citation type="journal article" date="2021" name="Front. Microbiol.">
        <title>Aerobic Denitrification and Heterotrophic Sulfur Oxidation in the Genus Halomonas Revealed by Six Novel Species Characterizations and Genome-Based Analysis.</title>
        <authorList>
            <person name="Wang L."/>
            <person name="Shao Z."/>
        </authorList>
    </citation>
    <scope>NUCLEOTIDE SEQUENCE [LARGE SCALE GENOMIC DNA]</scope>
    <source>
        <strain evidence="2 3">MCCC 1A11058</strain>
    </source>
</reference>
<dbReference type="EMBL" id="JABFTV010000001">
    <property type="protein sequence ID" value="MCE8022875.1"/>
    <property type="molecule type" value="Genomic_DNA"/>
</dbReference>